<keyword evidence="3 5" id="KW-0687">Ribonucleoprotein</keyword>
<dbReference type="GO" id="GO:0006412">
    <property type="term" value="P:translation"/>
    <property type="evidence" value="ECO:0007669"/>
    <property type="project" value="UniProtKB-UniRule"/>
</dbReference>
<dbReference type="Gene3D" id="1.10.287.310">
    <property type="match status" value="1"/>
</dbReference>
<evidence type="ECO:0000256" key="4">
    <source>
        <dbReference type="ARBA" id="ARBA00035204"/>
    </source>
</evidence>
<protein>
    <recommendedName>
        <fullName evidence="4 5">Large ribosomal subunit protein uL29</fullName>
    </recommendedName>
</protein>
<reference evidence="7 8" key="1">
    <citation type="submission" date="2018-06" db="EMBL/GenBank/DDBJ databases">
        <title>Extensive metabolic versatility and redundancy in microbially diverse, dynamic hydrothermal sediments.</title>
        <authorList>
            <person name="Dombrowski N."/>
            <person name="Teske A."/>
            <person name="Baker B.J."/>
        </authorList>
    </citation>
    <scope>NUCLEOTIDE SEQUENCE [LARGE SCALE GENOMIC DNA]</scope>
    <source>
        <strain evidence="7">B36_G15</strain>
    </source>
</reference>
<feature type="compositionally biased region" description="Basic and acidic residues" evidence="6">
    <location>
        <begin position="22"/>
        <end position="36"/>
    </location>
</feature>
<dbReference type="PANTHER" id="PTHR10916:SF0">
    <property type="entry name" value="LARGE RIBOSOMAL SUBUNIT PROTEIN UL29C"/>
    <property type="match status" value="1"/>
</dbReference>
<dbReference type="GO" id="GO:0022625">
    <property type="term" value="C:cytosolic large ribosomal subunit"/>
    <property type="evidence" value="ECO:0007669"/>
    <property type="project" value="TreeGrafter"/>
</dbReference>
<comment type="caution">
    <text evidence="7">The sequence shown here is derived from an EMBL/GenBank/DDBJ whole genome shotgun (WGS) entry which is preliminary data.</text>
</comment>
<evidence type="ECO:0000313" key="8">
    <source>
        <dbReference type="Proteomes" id="UP000268469"/>
    </source>
</evidence>
<comment type="similarity">
    <text evidence="1 5">Belongs to the universal ribosomal protein uL29 family.</text>
</comment>
<organism evidence="7 8">
    <name type="scientific">candidate division WOR-3 bacterium</name>
    <dbReference type="NCBI Taxonomy" id="2052148"/>
    <lineage>
        <taxon>Bacteria</taxon>
        <taxon>Bacteria division WOR-3</taxon>
    </lineage>
</organism>
<dbReference type="EMBL" id="QNBE01000156">
    <property type="protein sequence ID" value="RKX68494.1"/>
    <property type="molecule type" value="Genomic_DNA"/>
</dbReference>
<feature type="region of interest" description="Disordered" evidence="6">
    <location>
        <begin position="15"/>
        <end position="36"/>
    </location>
</feature>
<evidence type="ECO:0000256" key="5">
    <source>
        <dbReference type="HAMAP-Rule" id="MF_00374"/>
    </source>
</evidence>
<dbReference type="InterPro" id="IPR050063">
    <property type="entry name" value="Ribosomal_protein_uL29"/>
</dbReference>
<dbReference type="NCBIfam" id="TIGR00012">
    <property type="entry name" value="L29"/>
    <property type="match status" value="1"/>
</dbReference>
<dbReference type="Pfam" id="PF00831">
    <property type="entry name" value="Ribosomal_L29"/>
    <property type="match status" value="1"/>
</dbReference>
<dbReference type="AlphaFoldDB" id="A0A660SCH3"/>
<sequence length="102" mass="12247">MNHLPIGSFGLLRQSFPSRRGWSSDRKGSNMRSYELRQKTREELERYLEDIQKEYFNLRMRRAAQELPNPKRLTMLRREIARVKTLLREDELKIRELLKGGG</sequence>
<evidence type="ECO:0000256" key="3">
    <source>
        <dbReference type="ARBA" id="ARBA00023274"/>
    </source>
</evidence>
<dbReference type="InterPro" id="IPR001854">
    <property type="entry name" value="Ribosomal_uL29"/>
</dbReference>
<dbReference type="PANTHER" id="PTHR10916">
    <property type="entry name" value="60S RIBOSOMAL PROTEIN L35/50S RIBOSOMAL PROTEIN L29"/>
    <property type="match status" value="1"/>
</dbReference>
<evidence type="ECO:0000256" key="1">
    <source>
        <dbReference type="ARBA" id="ARBA00009254"/>
    </source>
</evidence>
<proteinExistence type="inferred from homology"/>
<accession>A0A660SCH3</accession>
<dbReference type="InterPro" id="IPR036049">
    <property type="entry name" value="Ribosomal_uL29_sf"/>
</dbReference>
<gene>
    <name evidence="5" type="primary">rpmC</name>
    <name evidence="7" type="ORF">DRP53_10620</name>
</gene>
<evidence type="ECO:0000256" key="2">
    <source>
        <dbReference type="ARBA" id="ARBA00022980"/>
    </source>
</evidence>
<evidence type="ECO:0000256" key="6">
    <source>
        <dbReference type="SAM" id="MobiDB-lite"/>
    </source>
</evidence>
<dbReference type="Proteomes" id="UP000268469">
    <property type="component" value="Unassembled WGS sequence"/>
</dbReference>
<evidence type="ECO:0000313" key="7">
    <source>
        <dbReference type="EMBL" id="RKX68494.1"/>
    </source>
</evidence>
<keyword evidence="2 5" id="KW-0689">Ribosomal protein</keyword>
<dbReference type="HAMAP" id="MF_00374">
    <property type="entry name" value="Ribosomal_uL29"/>
    <property type="match status" value="1"/>
</dbReference>
<name>A0A660SCH3_UNCW3</name>
<dbReference type="CDD" id="cd00427">
    <property type="entry name" value="Ribosomal_L29_HIP"/>
    <property type="match status" value="1"/>
</dbReference>
<dbReference type="GO" id="GO:0003735">
    <property type="term" value="F:structural constituent of ribosome"/>
    <property type="evidence" value="ECO:0007669"/>
    <property type="project" value="InterPro"/>
</dbReference>
<dbReference type="SUPFAM" id="SSF46561">
    <property type="entry name" value="Ribosomal protein L29 (L29p)"/>
    <property type="match status" value="1"/>
</dbReference>